<feature type="compositionally biased region" description="Low complexity" evidence="11">
    <location>
        <begin position="341"/>
        <end position="366"/>
    </location>
</feature>
<keyword evidence="5 9" id="KW-0822">Tryptophan biosynthesis</keyword>
<gene>
    <name evidence="9" type="primary">trpA</name>
    <name evidence="12" type="ORF">BKA00_003808</name>
</gene>
<evidence type="ECO:0000313" key="13">
    <source>
        <dbReference type="Proteomes" id="UP000546324"/>
    </source>
</evidence>
<feature type="active site" description="Proton acceptor" evidence="9">
    <location>
        <position position="66"/>
    </location>
</feature>
<evidence type="ECO:0000256" key="1">
    <source>
        <dbReference type="ARBA" id="ARBA00003365"/>
    </source>
</evidence>
<feature type="region of interest" description="Disordered" evidence="11">
    <location>
        <begin position="288"/>
        <end position="366"/>
    </location>
</feature>
<evidence type="ECO:0000256" key="9">
    <source>
        <dbReference type="HAMAP-Rule" id="MF_00131"/>
    </source>
</evidence>
<evidence type="ECO:0000256" key="8">
    <source>
        <dbReference type="ARBA" id="ARBA00049047"/>
    </source>
</evidence>
<dbReference type="GO" id="GO:0005829">
    <property type="term" value="C:cytosol"/>
    <property type="evidence" value="ECO:0007669"/>
    <property type="project" value="TreeGrafter"/>
</dbReference>
<name>A0A7X0G010_9ACTN</name>
<comment type="similarity">
    <text evidence="9 10">Belongs to the TrpA family.</text>
</comment>
<evidence type="ECO:0000256" key="6">
    <source>
        <dbReference type="ARBA" id="ARBA00023141"/>
    </source>
</evidence>
<dbReference type="EC" id="4.2.1.20" evidence="9"/>
<evidence type="ECO:0000256" key="4">
    <source>
        <dbReference type="ARBA" id="ARBA00022605"/>
    </source>
</evidence>
<comment type="subunit">
    <text evidence="3 9">Tetramer of two alpha and two beta chains.</text>
</comment>
<evidence type="ECO:0000256" key="2">
    <source>
        <dbReference type="ARBA" id="ARBA00004733"/>
    </source>
</evidence>
<evidence type="ECO:0000256" key="11">
    <source>
        <dbReference type="SAM" id="MobiDB-lite"/>
    </source>
</evidence>
<evidence type="ECO:0000256" key="5">
    <source>
        <dbReference type="ARBA" id="ARBA00022822"/>
    </source>
</evidence>
<dbReference type="AlphaFoldDB" id="A0A7X0G010"/>
<accession>A0A7X0G010</accession>
<evidence type="ECO:0000256" key="7">
    <source>
        <dbReference type="ARBA" id="ARBA00023239"/>
    </source>
</evidence>
<dbReference type="Pfam" id="PF00290">
    <property type="entry name" value="Trp_syntA"/>
    <property type="match status" value="1"/>
</dbReference>
<dbReference type="CDD" id="cd04724">
    <property type="entry name" value="Tryptophan_synthase_alpha"/>
    <property type="match status" value="1"/>
</dbReference>
<keyword evidence="4 9" id="KW-0028">Amino-acid biosynthesis</keyword>
<proteinExistence type="inferred from homology"/>
<comment type="pathway">
    <text evidence="2 9">Amino-acid biosynthesis; L-tryptophan biosynthesis; L-tryptophan from chorismate: step 5/5.</text>
</comment>
<dbReference type="InterPro" id="IPR011060">
    <property type="entry name" value="RibuloseP-bd_barrel"/>
</dbReference>
<dbReference type="Proteomes" id="UP000546324">
    <property type="component" value="Unassembled WGS sequence"/>
</dbReference>
<evidence type="ECO:0000313" key="12">
    <source>
        <dbReference type="EMBL" id="MBB6396894.1"/>
    </source>
</evidence>
<keyword evidence="6 9" id="KW-0057">Aromatic amino acid biosynthesis</keyword>
<organism evidence="12 13">
    <name type="scientific">Actinomadura coerulea</name>
    <dbReference type="NCBI Taxonomy" id="46159"/>
    <lineage>
        <taxon>Bacteria</taxon>
        <taxon>Bacillati</taxon>
        <taxon>Actinomycetota</taxon>
        <taxon>Actinomycetes</taxon>
        <taxon>Streptosporangiales</taxon>
        <taxon>Thermomonosporaceae</taxon>
        <taxon>Actinomadura</taxon>
    </lineage>
</organism>
<dbReference type="RefSeq" id="WP_185026868.1">
    <property type="nucleotide sequence ID" value="NZ_JACHMQ010000001.1"/>
</dbReference>
<feature type="active site" description="Proton acceptor" evidence="9">
    <location>
        <position position="55"/>
    </location>
</feature>
<reference evidence="12 13" key="1">
    <citation type="submission" date="2020-08" db="EMBL/GenBank/DDBJ databases">
        <title>Sequencing the genomes of 1000 actinobacteria strains.</title>
        <authorList>
            <person name="Klenk H.-P."/>
        </authorList>
    </citation>
    <scope>NUCLEOTIDE SEQUENCE [LARGE SCALE GENOMIC DNA]</scope>
    <source>
        <strain evidence="12 13">DSM 43675</strain>
    </source>
</reference>
<dbReference type="GO" id="GO:0004834">
    <property type="term" value="F:tryptophan synthase activity"/>
    <property type="evidence" value="ECO:0007669"/>
    <property type="project" value="UniProtKB-UniRule"/>
</dbReference>
<dbReference type="UniPathway" id="UPA00035">
    <property type="reaction ID" value="UER00044"/>
</dbReference>
<feature type="compositionally biased region" description="Basic and acidic residues" evidence="11">
    <location>
        <begin position="308"/>
        <end position="318"/>
    </location>
</feature>
<evidence type="ECO:0000256" key="3">
    <source>
        <dbReference type="ARBA" id="ARBA00011270"/>
    </source>
</evidence>
<keyword evidence="7 9" id="KW-0456">Lyase</keyword>
<dbReference type="FunFam" id="3.20.20.70:FF:000037">
    <property type="entry name" value="Tryptophan synthase alpha chain"/>
    <property type="match status" value="1"/>
</dbReference>
<dbReference type="NCBIfam" id="TIGR00262">
    <property type="entry name" value="trpA"/>
    <property type="match status" value="1"/>
</dbReference>
<protein>
    <recommendedName>
        <fullName evidence="9">Tryptophan synthase alpha chain</fullName>
        <ecNumber evidence="9">4.2.1.20</ecNumber>
    </recommendedName>
</protein>
<comment type="catalytic activity">
    <reaction evidence="8 9">
        <text>(1S,2R)-1-C-(indol-3-yl)glycerol 3-phosphate + L-serine = D-glyceraldehyde 3-phosphate + L-tryptophan + H2O</text>
        <dbReference type="Rhea" id="RHEA:10532"/>
        <dbReference type="ChEBI" id="CHEBI:15377"/>
        <dbReference type="ChEBI" id="CHEBI:33384"/>
        <dbReference type="ChEBI" id="CHEBI:57912"/>
        <dbReference type="ChEBI" id="CHEBI:58866"/>
        <dbReference type="ChEBI" id="CHEBI:59776"/>
        <dbReference type="EC" id="4.2.1.20"/>
    </reaction>
</comment>
<comment type="caution">
    <text evidence="12">The sequence shown here is derived from an EMBL/GenBank/DDBJ whole genome shotgun (WGS) entry which is preliminary data.</text>
</comment>
<dbReference type="PANTHER" id="PTHR43406">
    <property type="entry name" value="TRYPTOPHAN SYNTHASE, ALPHA CHAIN"/>
    <property type="match status" value="1"/>
</dbReference>
<dbReference type="SUPFAM" id="SSF51366">
    <property type="entry name" value="Ribulose-phoshate binding barrel"/>
    <property type="match status" value="1"/>
</dbReference>
<dbReference type="Gene3D" id="3.20.20.70">
    <property type="entry name" value="Aldolase class I"/>
    <property type="match status" value="1"/>
</dbReference>
<dbReference type="InterPro" id="IPR002028">
    <property type="entry name" value="Trp_synthase_suA"/>
</dbReference>
<dbReference type="PANTHER" id="PTHR43406:SF1">
    <property type="entry name" value="TRYPTOPHAN SYNTHASE ALPHA CHAIN, CHLOROPLASTIC"/>
    <property type="match status" value="1"/>
</dbReference>
<dbReference type="EMBL" id="JACHMQ010000001">
    <property type="protein sequence ID" value="MBB6396894.1"/>
    <property type="molecule type" value="Genomic_DNA"/>
</dbReference>
<sequence length="366" mass="37520">MSEQDGRAWLEDVLTAKRERGRPALIGYLPIGHPSVPASIEAMVAMVEAGVDIVEIGLPHHDPVMDGPVIRQATENALRGGTRIADLFTAVTALASAGVPAVCMTYWDPVERYGAERFARDLAGAGGCGVIVPDLPGGRAPEWTASTDVHGLARILVVPPDASDEQISRIASACTGFVYAAGRLGLTGSGEVDIAQAKNLVDRVRRVTTNPVCVGFGISTPAHAAGVASSADGVIVGTALVKCLAAPSLDAGLTRLTALIESLASSLRAPARAPRATACVPPPVMAVGAPSAGLKPQTPSPAPADSPRAPDRTADPRSRRSRLAGTAVDEPWSSRVSDGDASTTPTAACSTSPTTASRPPSRTRSV</sequence>
<keyword evidence="13" id="KW-1185">Reference proteome</keyword>
<dbReference type="InterPro" id="IPR013785">
    <property type="entry name" value="Aldolase_TIM"/>
</dbReference>
<dbReference type="HAMAP" id="MF_00131">
    <property type="entry name" value="Trp_synth_alpha"/>
    <property type="match status" value="1"/>
</dbReference>
<comment type="function">
    <text evidence="1 9">The alpha subunit is responsible for the aldol cleavage of indoleglycerol phosphate to indole and glyceraldehyde 3-phosphate.</text>
</comment>
<evidence type="ECO:0000256" key="10">
    <source>
        <dbReference type="RuleBase" id="RU003662"/>
    </source>
</evidence>